<reference evidence="1 2" key="1">
    <citation type="submission" date="2018-06" db="EMBL/GenBank/DDBJ databases">
        <title>Genomic Encyclopedia of Type Strains, Phase III (KMG-III): the genomes of soil and plant-associated and newly described type strains.</title>
        <authorList>
            <person name="Whitman W."/>
        </authorList>
    </citation>
    <scope>NUCLEOTIDE SEQUENCE [LARGE SCALE GENOMIC DNA]</scope>
    <source>
        <strain evidence="1 2">CECT 7730</strain>
    </source>
</reference>
<dbReference type="Proteomes" id="UP000247551">
    <property type="component" value="Unassembled WGS sequence"/>
</dbReference>
<evidence type="ECO:0000313" key="2">
    <source>
        <dbReference type="Proteomes" id="UP000247551"/>
    </source>
</evidence>
<proteinExistence type="predicted"/>
<name>A0A318V2Q0_9GAMM</name>
<accession>A0A318V2Q0</accession>
<keyword evidence="2" id="KW-1185">Reference proteome</keyword>
<evidence type="ECO:0000313" key="1">
    <source>
        <dbReference type="EMBL" id="PYF83112.1"/>
    </source>
</evidence>
<protein>
    <submittedName>
        <fullName evidence="1">Uncharacterized protein</fullName>
    </submittedName>
</protein>
<dbReference type="AlphaFoldDB" id="A0A318V2Q0"/>
<sequence length="56" mass="6815">MRVFSFIHCTLFPKKEHTVDPYSLILGNFFTFYQYKTRTTGLFEMAKRAKMRLFQK</sequence>
<dbReference type="EMBL" id="QKLW01000002">
    <property type="protein sequence ID" value="PYF83112.1"/>
    <property type="molecule type" value="Genomic_DNA"/>
</dbReference>
<organism evidence="1 2">
    <name type="scientific">Marinomonas alcarazii</name>
    <dbReference type="NCBI Taxonomy" id="491949"/>
    <lineage>
        <taxon>Bacteria</taxon>
        <taxon>Pseudomonadati</taxon>
        <taxon>Pseudomonadota</taxon>
        <taxon>Gammaproteobacteria</taxon>
        <taxon>Oceanospirillales</taxon>
        <taxon>Oceanospirillaceae</taxon>
        <taxon>Marinomonas</taxon>
    </lineage>
</organism>
<comment type="caution">
    <text evidence="1">The sequence shown here is derived from an EMBL/GenBank/DDBJ whole genome shotgun (WGS) entry which is preliminary data.</text>
</comment>
<gene>
    <name evidence="1" type="ORF">DFP75_102202</name>
</gene>